<dbReference type="GO" id="GO:0004536">
    <property type="term" value="F:DNA nuclease activity"/>
    <property type="evidence" value="ECO:0007669"/>
    <property type="project" value="InterPro"/>
</dbReference>
<dbReference type="EMBL" id="QKVK01000004">
    <property type="protein sequence ID" value="PZF77101.1"/>
    <property type="molecule type" value="Genomic_DNA"/>
</dbReference>
<dbReference type="SUPFAM" id="SSF51556">
    <property type="entry name" value="Metallo-dependent hydrolases"/>
    <property type="match status" value="1"/>
</dbReference>
<dbReference type="PANTHER" id="PTHR46124">
    <property type="entry name" value="D-AMINOACYL-TRNA DEACYLASE"/>
    <property type="match status" value="1"/>
</dbReference>
<gene>
    <name evidence="5" type="ORF">DK847_10970</name>
</gene>
<feature type="binding site" evidence="4">
    <location>
        <position position="128"/>
    </location>
    <ligand>
        <name>a divalent metal cation</name>
        <dbReference type="ChEBI" id="CHEBI:60240"/>
        <label>2</label>
    </ligand>
</feature>
<name>A0A2W2ANY1_9HYPH</name>
<dbReference type="PIRSF" id="PIRSF005902">
    <property type="entry name" value="DNase_TatD"/>
    <property type="match status" value="1"/>
</dbReference>
<sequence length="263" mass="29245">MVVDSHCHLDFEGMEEQLPAILARAEAAGVGLMVSISSRVRSYDNLRRIAEENPNVFFTVGTHPHNAHEELGVTAEELVQLAQHPKCVGIGEVGLDYHYDLSPREAQEANFFVHIHAARRSGLPLVIHSREAEDDTIAILEEEFALGPFVPLLHCFTSHRRLADFAVKIGGYVSFSGILTYKSAEDLRETAAALPLDRIIVETDSPYLAPLPYRGKTNEPAFVVKTLEVLAKTRGLPVPEMARITSDNFFRLFSKTPRPARYA</sequence>
<dbReference type="AlphaFoldDB" id="A0A2W2ANY1"/>
<dbReference type="PROSITE" id="PS01137">
    <property type="entry name" value="TATD_1"/>
    <property type="match status" value="1"/>
</dbReference>
<feature type="binding site" evidence="4">
    <location>
        <position position="8"/>
    </location>
    <ligand>
        <name>a divalent metal cation</name>
        <dbReference type="ChEBI" id="CHEBI:60240"/>
        <label>1</label>
    </ligand>
</feature>
<dbReference type="GO" id="GO:0016788">
    <property type="term" value="F:hydrolase activity, acting on ester bonds"/>
    <property type="evidence" value="ECO:0007669"/>
    <property type="project" value="InterPro"/>
</dbReference>
<evidence type="ECO:0000313" key="6">
    <source>
        <dbReference type="Proteomes" id="UP000248795"/>
    </source>
</evidence>
<dbReference type="PROSITE" id="PS01090">
    <property type="entry name" value="TATD_2"/>
    <property type="match status" value="1"/>
</dbReference>
<dbReference type="Proteomes" id="UP000248795">
    <property type="component" value="Unassembled WGS sequence"/>
</dbReference>
<dbReference type="PROSITE" id="PS01091">
    <property type="entry name" value="TATD_3"/>
    <property type="match status" value="1"/>
</dbReference>
<evidence type="ECO:0000256" key="2">
    <source>
        <dbReference type="ARBA" id="ARBA00022723"/>
    </source>
</evidence>
<dbReference type="FunFam" id="3.20.20.140:FF:000005">
    <property type="entry name" value="TatD family hydrolase"/>
    <property type="match status" value="1"/>
</dbReference>
<evidence type="ECO:0000313" key="5">
    <source>
        <dbReference type="EMBL" id="PZF77101.1"/>
    </source>
</evidence>
<dbReference type="InterPro" id="IPR015991">
    <property type="entry name" value="TatD/YcfH-like"/>
</dbReference>
<feature type="binding site" evidence="4">
    <location>
        <position position="204"/>
    </location>
    <ligand>
        <name>a divalent metal cation</name>
        <dbReference type="ChEBI" id="CHEBI:60240"/>
        <label>1</label>
    </ligand>
</feature>
<dbReference type="Pfam" id="PF01026">
    <property type="entry name" value="TatD_DNase"/>
    <property type="match status" value="1"/>
</dbReference>
<keyword evidence="2 4" id="KW-0479">Metal-binding</keyword>
<dbReference type="GO" id="GO:0046872">
    <property type="term" value="F:metal ion binding"/>
    <property type="evidence" value="ECO:0007669"/>
    <property type="project" value="UniProtKB-KW"/>
</dbReference>
<keyword evidence="6" id="KW-1185">Reference proteome</keyword>
<proteinExistence type="inferred from homology"/>
<dbReference type="InterPro" id="IPR032466">
    <property type="entry name" value="Metal_Hydrolase"/>
</dbReference>
<accession>A0A2W2ANY1</accession>
<dbReference type="NCBIfam" id="TIGR00010">
    <property type="entry name" value="YchF/TatD family DNA exonuclease"/>
    <property type="match status" value="1"/>
</dbReference>
<protein>
    <submittedName>
        <fullName evidence="5">LuxR family transcriptional regulator</fullName>
    </submittedName>
</protein>
<evidence type="ECO:0000256" key="3">
    <source>
        <dbReference type="ARBA" id="ARBA00022801"/>
    </source>
</evidence>
<evidence type="ECO:0000256" key="4">
    <source>
        <dbReference type="PIRSR" id="PIRSR005902-1"/>
    </source>
</evidence>
<feature type="binding site" evidence="4">
    <location>
        <position position="154"/>
    </location>
    <ligand>
        <name>a divalent metal cation</name>
        <dbReference type="ChEBI" id="CHEBI:60240"/>
        <label>2</label>
    </ligand>
</feature>
<comment type="caution">
    <text evidence="5">The sequence shown here is derived from an EMBL/GenBank/DDBJ whole genome shotgun (WGS) entry which is preliminary data.</text>
</comment>
<dbReference type="Gene3D" id="3.20.20.140">
    <property type="entry name" value="Metal-dependent hydrolases"/>
    <property type="match status" value="1"/>
</dbReference>
<dbReference type="InterPro" id="IPR018228">
    <property type="entry name" value="DNase_TatD-rel_CS"/>
</dbReference>
<feature type="binding site" evidence="4">
    <location>
        <position position="92"/>
    </location>
    <ligand>
        <name>a divalent metal cation</name>
        <dbReference type="ChEBI" id="CHEBI:60240"/>
        <label>1</label>
    </ligand>
</feature>
<evidence type="ECO:0000256" key="1">
    <source>
        <dbReference type="ARBA" id="ARBA00009275"/>
    </source>
</evidence>
<dbReference type="InterPro" id="IPR001130">
    <property type="entry name" value="TatD-like"/>
</dbReference>
<dbReference type="PANTHER" id="PTHR46124:SF2">
    <property type="entry name" value="D-AMINOACYL-TRNA DEACYLASE"/>
    <property type="match status" value="1"/>
</dbReference>
<feature type="binding site" evidence="4">
    <location>
        <position position="6"/>
    </location>
    <ligand>
        <name>a divalent metal cation</name>
        <dbReference type="ChEBI" id="CHEBI:60240"/>
        <label>1</label>
    </ligand>
</feature>
<organism evidence="5 6">
    <name type="scientific">Aestuariivirga litoralis</name>
    <dbReference type="NCBI Taxonomy" id="2650924"/>
    <lineage>
        <taxon>Bacteria</taxon>
        <taxon>Pseudomonadati</taxon>
        <taxon>Pseudomonadota</taxon>
        <taxon>Alphaproteobacteria</taxon>
        <taxon>Hyphomicrobiales</taxon>
        <taxon>Aestuariivirgaceae</taxon>
        <taxon>Aestuariivirga</taxon>
    </lineage>
</organism>
<dbReference type="CDD" id="cd01310">
    <property type="entry name" value="TatD_DNAse"/>
    <property type="match status" value="1"/>
</dbReference>
<keyword evidence="3" id="KW-0378">Hydrolase</keyword>
<reference evidence="6" key="1">
    <citation type="submission" date="2018-06" db="EMBL/GenBank/DDBJ databases">
        <title>Aestuariibacter litoralis strain KCTC 52945T.</title>
        <authorList>
            <person name="Li X."/>
            <person name="Salam N."/>
            <person name="Li J.-L."/>
            <person name="Chen Y.-M."/>
            <person name="Yang Z.-W."/>
            <person name="Zhang L.-Y."/>
            <person name="Han M.-X."/>
            <person name="Xiao M."/>
            <person name="Li W.-J."/>
        </authorList>
    </citation>
    <scope>NUCLEOTIDE SEQUENCE [LARGE SCALE GENOMIC DNA]</scope>
    <source>
        <strain evidence="6">KCTC 52945</strain>
    </source>
</reference>
<comment type="similarity">
    <text evidence="1">Belongs to the metallo-dependent hydrolases superfamily. TatD-type hydrolase family.</text>
</comment>
<dbReference type="GO" id="GO:0005829">
    <property type="term" value="C:cytosol"/>
    <property type="evidence" value="ECO:0007669"/>
    <property type="project" value="TreeGrafter"/>
</dbReference>